<evidence type="ECO:0000313" key="5">
    <source>
        <dbReference type="EMBL" id="NMD85878.1"/>
    </source>
</evidence>
<reference evidence="6 7" key="1">
    <citation type="submission" date="2018-04" db="EMBL/GenBank/DDBJ databases">
        <title>Genomic Encyclopedia of Type Strains, Phase IV (KMG-IV): sequencing the most valuable type-strain genomes for metagenomic binning, comparative biology and taxonomic classification.</title>
        <authorList>
            <person name="Goeker M."/>
        </authorList>
    </citation>
    <scope>NUCLEOTIDE SEQUENCE [LARGE SCALE GENOMIC DNA]</scope>
    <source>
        <strain evidence="6 7">DSM 14823</strain>
    </source>
</reference>
<feature type="domain" description="HTH gntR-type" evidence="4">
    <location>
        <begin position="1"/>
        <end position="69"/>
    </location>
</feature>
<dbReference type="InterPro" id="IPR028082">
    <property type="entry name" value="Peripla_BP_I"/>
</dbReference>
<dbReference type="PANTHER" id="PTHR30146">
    <property type="entry name" value="LACI-RELATED TRANSCRIPTIONAL REPRESSOR"/>
    <property type="match status" value="1"/>
</dbReference>
<dbReference type="CDD" id="cd06267">
    <property type="entry name" value="PBP1_LacI_sugar_binding-like"/>
    <property type="match status" value="1"/>
</dbReference>
<name>A0A2U1ATS6_9BACT</name>
<protein>
    <submittedName>
        <fullName evidence="6">DNA-binding LacI/PurR family transcriptional regulator</fullName>
    </submittedName>
    <submittedName>
        <fullName evidence="5">Substrate-binding domain-containing protein</fullName>
    </submittedName>
</protein>
<dbReference type="GO" id="GO:0000976">
    <property type="term" value="F:transcription cis-regulatory region binding"/>
    <property type="evidence" value="ECO:0007669"/>
    <property type="project" value="TreeGrafter"/>
</dbReference>
<dbReference type="OrthoDB" id="9801546at2"/>
<dbReference type="EMBL" id="JABAEW010000006">
    <property type="protein sequence ID" value="NMD85878.1"/>
    <property type="molecule type" value="Genomic_DNA"/>
</dbReference>
<evidence type="ECO:0000313" key="7">
    <source>
        <dbReference type="Proteomes" id="UP000245959"/>
    </source>
</evidence>
<keyword evidence="2 6" id="KW-0238">DNA-binding</keyword>
<sequence>MLKYRQMVELLEQRINNGEYPEGKLPAVRLLAEDIGVSYLTARKAVNELKENGIITHNASNRKIVIGKAVTKQPLVGVITPFWHFSEWMRSIRNVTAELGGQVRFVAYASDTDPAITEALSASFDVIFVVLPVGRRNSRLLSRLRKLGNKVVILFHDMTRYGLRSFIGSNPGSIHLIMQKLVDCGCRRIDALGSGNSSDTESSARLEAWRSFLDCHGLSGEFHDPGILPFEHPEPKIRKLVLDLIDAGRLPEAVFCLTPAGALGLYRACYERNIRIGKDISVFSFGEQETAKFMAPALATIANTGKLDNAMRELLSQYLPGAEPDDRLLFQLTDFEVFEGESLISNHKEI</sequence>
<reference evidence="5 8" key="2">
    <citation type="submission" date="2020-04" db="EMBL/GenBank/DDBJ databases">
        <authorList>
            <person name="Hitch T.C.A."/>
            <person name="Wylensek D."/>
            <person name="Clavel T."/>
        </authorList>
    </citation>
    <scope>NUCLEOTIDE SEQUENCE [LARGE SCALE GENOMIC DNA]</scope>
    <source>
        <strain evidence="5 8">COR2-253-APC-1A</strain>
    </source>
</reference>
<evidence type="ECO:0000259" key="4">
    <source>
        <dbReference type="PROSITE" id="PS50949"/>
    </source>
</evidence>
<evidence type="ECO:0000256" key="3">
    <source>
        <dbReference type="ARBA" id="ARBA00023163"/>
    </source>
</evidence>
<dbReference type="Proteomes" id="UP000245959">
    <property type="component" value="Unassembled WGS sequence"/>
</dbReference>
<evidence type="ECO:0000313" key="8">
    <source>
        <dbReference type="Proteomes" id="UP000576225"/>
    </source>
</evidence>
<keyword evidence="3" id="KW-0804">Transcription</keyword>
<dbReference type="InterPro" id="IPR036390">
    <property type="entry name" value="WH_DNA-bd_sf"/>
</dbReference>
<keyword evidence="1" id="KW-0805">Transcription regulation</keyword>
<dbReference type="SMART" id="SM00345">
    <property type="entry name" value="HTH_GNTR"/>
    <property type="match status" value="1"/>
</dbReference>
<dbReference type="AlphaFoldDB" id="A0A2U1ATS6"/>
<dbReference type="Pfam" id="PF13377">
    <property type="entry name" value="Peripla_BP_3"/>
    <property type="match status" value="1"/>
</dbReference>
<proteinExistence type="predicted"/>
<dbReference type="InterPro" id="IPR036388">
    <property type="entry name" value="WH-like_DNA-bd_sf"/>
</dbReference>
<dbReference type="Gene3D" id="1.10.10.10">
    <property type="entry name" value="Winged helix-like DNA-binding domain superfamily/Winged helix DNA-binding domain"/>
    <property type="match status" value="1"/>
</dbReference>
<dbReference type="PROSITE" id="PS50949">
    <property type="entry name" value="HTH_GNTR"/>
    <property type="match status" value="1"/>
</dbReference>
<dbReference type="GO" id="GO:0003700">
    <property type="term" value="F:DNA-binding transcription factor activity"/>
    <property type="evidence" value="ECO:0007669"/>
    <property type="project" value="InterPro"/>
</dbReference>
<dbReference type="RefSeq" id="WP_116884589.1">
    <property type="nucleotide sequence ID" value="NZ_CABMMC010000004.1"/>
</dbReference>
<dbReference type="InterPro" id="IPR000524">
    <property type="entry name" value="Tscrpt_reg_HTH_GntR"/>
</dbReference>
<evidence type="ECO:0000256" key="2">
    <source>
        <dbReference type="ARBA" id="ARBA00023125"/>
    </source>
</evidence>
<gene>
    <name evidence="6" type="ORF">C8D82_11967</name>
    <name evidence="5" type="ORF">HF882_04695</name>
</gene>
<dbReference type="Pfam" id="PF00392">
    <property type="entry name" value="GntR"/>
    <property type="match status" value="1"/>
</dbReference>
<keyword evidence="7" id="KW-1185">Reference proteome</keyword>
<organism evidence="6 7">
    <name type="scientific">Victivallis vadensis</name>
    <dbReference type="NCBI Taxonomy" id="172901"/>
    <lineage>
        <taxon>Bacteria</taxon>
        <taxon>Pseudomonadati</taxon>
        <taxon>Lentisphaerota</taxon>
        <taxon>Lentisphaeria</taxon>
        <taxon>Victivallales</taxon>
        <taxon>Victivallaceae</taxon>
        <taxon>Victivallis</taxon>
    </lineage>
</organism>
<dbReference type="GeneID" id="78295882"/>
<comment type="caution">
    <text evidence="6">The sequence shown here is derived from an EMBL/GenBank/DDBJ whole genome shotgun (WGS) entry which is preliminary data.</text>
</comment>
<dbReference type="SUPFAM" id="SSF53822">
    <property type="entry name" value="Periplasmic binding protein-like I"/>
    <property type="match status" value="1"/>
</dbReference>
<dbReference type="SUPFAM" id="SSF46785">
    <property type="entry name" value="Winged helix' DNA-binding domain"/>
    <property type="match status" value="1"/>
</dbReference>
<evidence type="ECO:0000256" key="1">
    <source>
        <dbReference type="ARBA" id="ARBA00023015"/>
    </source>
</evidence>
<dbReference type="PANTHER" id="PTHR30146:SF109">
    <property type="entry name" value="HTH-TYPE TRANSCRIPTIONAL REGULATOR GALS"/>
    <property type="match status" value="1"/>
</dbReference>
<evidence type="ECO:0000313" key="6">
    <source>
        <dbReference type="EMBL" id="PVY39826.1"/>
    </source>
</evidence>
<dbReference type="InterPro" id="IPR046335">
    <property type="entry name" value="LacI/GalR-like_sensor"/>
</dbReference>
<accession>A0A2U1ATS6</accession>
<dbReference type="EMBL" id="QEKH01000019">
    <property type="protein sequence ID" value="PVY39826.1"/>
    <property type="molecule type" value="Genomic_DNA"/>
</dbReference>
<dbReference type="Proteomes" id="UP000576225">
    <property type="component" value="Unassembled WGS sequence"/>
</dbReference>
<dbReference type="Gene3D" id="3.40.50.2300">
    <property type="match status" value="2"/>
</dbReference>